<dbReference type="InterPro" id="IPR029058">
    <property type="entry name" value="AB_hydrolase_fold"/>
</dbReference>
<dbReference type="PANTHER" id="PTHR48182:SF2">
    <property type="entry name" value="PROTEIN SERAC1"/>
    <property type="match status" value="1"/>
</dbReference>
<keyword evidence="7" id="KW-0175">Coiled coil</keyword>
<dbReference type="GO" id="GO:0016020">
    <property type="term" value="C:membrane"/>
    <property type="evidence" value="ECO:0007669"/>
    <property type="project" value="UniProtKB-SubCell"/>
</dbReference>
<evidence type="ECO:0000256" key="2">
    <source>
        <dbReference type="ARBA" id="ARBA00004240"/>
    </source>
</evidence>
<dbReference type="Gene3D" id="3.40.50.1820">
    <property type="entry name" value="alpha/beta hydrolase"/>
    <property type="match status" value="1"/>
</dbReference>
<dbReference type="EMBL" id="FJOG01000034">
    <property type="protein sequence ID" value="CZR66049.1"/>
    <property type="molecule type" value="Genomic_DNA"/>
</dbReference>
<keyword evidence="6 8" id="KW-0472">Membrane</keyword>
<evidence type="ECO:0000256" key="6">
    <source>
        <dbReference type="ARBA" id="ARBA00023136"/>
    </source>
</evidence>
<keyword evidence="5" id="KW-0496">Mitochondrion</keyword>
<organism evidence="9 10">
    <name type="scientific">Phialocephala subalpina</name>
    <dbReference type="NCBI Taxonomy" id="576137"/>
    <lineage>
        <taxon>Eukaryota</taxon>
        <taxon>Fungi</taxon>
        <taxon>Dikarya</taxon>
        <taxon>Ascomycota</taxon>
        <taxon>Pezizomycotina</taxon>
        <taxon>Leotiomycetes</taxon>
        <taxon>Helotiales</taxon>
        <taxon>Mollisiaceae</taxon>
        <taxon>Phialocephala</taxon>
        <taxon>Phialocephala fortinii species complex</taxon>
    </lineage>
</organism>
<reference evidence="9 10" key="1">
    <citation type="submission" date="2016-03" db="EMBL/GenBank/DDBJ databases">
        <authorList>
            <person name="Ploux O."/>
        </authorList>
    </citation>
    <scope>NUCLEOTIDE SEQUENCE [LARGE SCALE GENOMIC DNA]</scope>
    <source>
        <strain evidence="9 10">UAMH 11012</strain>
    </source>
</reference>
<dbReference type="GO" id="GO:0005739">
    <property type="term" value="C:mitochondrion"/>
    <property type="evidence" value="ECO:0007669"/>
    <property type="project" value="UniProtKB-SubCell"/>
</dbReference>
<evidence type="ECO:0000256" key="1">
    <source>
        <dbReference type="ARBA" id="ARBA00004173"/>
    </source>
</evidence>
<gene>
    <name evidence="9" type="ORF">PAC_15950</name>
</gene>
<protein>
    <recommendedName>
        <fullName evidence="11">DUF676 domain-containing protein</fullName>
    </recommendedName>
</protein>
<keyword evidence="8" id="KW-1133">Transmembrane helix</keyword>
<evidence type="ECO:0000256" key="8">
    <source>
        <dbReference type="SAM" id="Phobius"/>
    </source>
</evidence>
<evidence type="ECO:0000313" key="10">
    <source>
        <dbReference type="Proteomes" id="UP000184330"/>
    </source>
</evidence>
<feature type="transmembrane region" description="Helical" evidence="8">
    <location>
        <begin position="358"/>
        <end position="382"/>
    </location>
</feature>
<dbReference type="OrthoDB" id="5086500at2759"/>
<evidence type="ECO:0000256" key="7">
    <source>
        <dbReference type="SAM" id="Coils"/>
    </source>
</evidence>
<accession>A0A1L7XLZ0</accession>
<dbReference type="InterPro" id="IPR052374">
    <property type="entry name" value="SERAC1"/>
</dbReference>
<evidence type="ECO:0008006" key="11">
    <source>
        <dbReference type="Google" id="ProtNLM"/>
    </source>
</evidence>
<evidence type="ECO:0000313" key="9">
    <source>
        <dbReference type="EMBL" id="CZR66049.1"/>
    </source>
</evidence>
<dbReference type="Proteomes" id="UP000184330">
    <property type="component" value="Unassembled WGS sequence"/>
</dbReference>
<dbReference type="GO" id="GO:0005783">
    <property type="term" value="C:endoplasmic reticulum"/>
    <property type="evidence" value="ECO:0007669"/>
    <property type="project" value="UniProtKB-SubCell"/>
</dbReference>
<dbReference type="AlphaFoldDB" id="A0A1L7XLZ0"/>
<keyword evidence="8" id="KW-0812">Transmembrane</keyword>
<keyword evidence="4" id="KW-0256">Endoplasmic reticulum</keyword>
<feature type="coiled-coil region" evidence="7">
    <location>
        <begin position="457"/>
        <end position="505"/>
    </location>
</feature>
<sequence>MVSYLTHSKEVPCETSNNGIVFPTSGSTEYELAEADRLPAECNARNNDDHADNTWTDKKSGKNWLRDFLPSEIPYARILAFQYNANVVFGASSAGVEEQAINILHLLQLERKFISARPIIFIAHSLGGIIVKQALVTAYRGDGTYVMISNSTYGIAFFGVPHHGTKYATWGRIAARIVGVSGQINESFLNSIELGSAYNDILSIRFEPLLNRYRFITICETLPEEVNGINLGIIVDKTSAVLELDDSQEGKLFLNRTHKTICKFASNLEPEWKQVLCMLCYGAESAIKSSNHSPMILKRKEMFKDLSWRLEETSEQSLSSKQAIQRAQEVLKNIKEDSEENAHLHEVQQQVDHLNSGVMVLVGWLFSILTPILFAVPILIPLSYMLAFLPRKATVIDKANEVQKSQQDIVQLERLTLERLDDQRSLALEAINMLQIASNSESSQDEDSTDAYNFVLIHRLQQTLDQQTERIAREMHKRQRVYVKAEAYLKQLEEGQREAEGIDEREFYPWVAAKVREDREKQLARQLGNPVEEVEDDSCC</sequence>
<dbReference type="SUPFAM" id="SSF53474">
    <property type="entry name" value="alpha/beta-Hydrolases"/>
    <property type="match status" value="1"/>
</dbReference>
<keyword evidence="10" id="KW-1185">Reference proteome</keyword>
<name>A0A1L7XLZ0_9HELO</name>
<evidence type="ECO:0000256" key="5">
    <source>
        <dbReference type="ARBA" id="ARBA00023128"/>
    </source>
</evidence>
<evidence type="ECO:0000256" key="4">
    <source>
        <dbReference type="ARBA" id="ARBA00022824"/>
    </source>
</evidence>
<proteinExistence type="predicted"/>
<evidence type="ECO:0000256" key="3">
    <source>
        <dbReference type="ARBA" id="ARBA00004370"/>
    </source>
</evidence>
<dbReference type="PANTHER" id="PTHR48182">
    <property type="entry name" value="PROTEIN SERAC1"/>
    <property type="match status" value="1"/>
</dbReference>
<comment type="subcellular location">
    <subcellularLocation>
        <location evidence="2">Endoplasmic reticulum</location>
    </subcellularLocation>
    <subcellularLocation>
        <location evidence="3">Membrane</location>
    </subcellularLocation>
    <subcellularLocation>
        <location evidence="1">Mitochondrion</location>
    </subcellularLocation>
</comment>